<dbReference type="PROSITE" id="PS00211">
    <property type="entry name" value="ABC_TRANSPORTER_1"/>
    <property type="match status" value="1"/>
</dbReference>
<keyword evidence="4" id="KW-1003">Cell membrane</keyword>
<dbReference type="InterPro" id="IPR013563">
    <property type="entry name" value="Oligopep_ABC_C"/>
</dbReference>
<name>A0A3R9ZR32_9HYPH</name>
<comment type="subcellular location">
    <subcellularLocation>
        <location evidence="1">Cell inner membrane</location>
        <topology evidence="1">Peripheral membrane protein</topology>
    </subcellularLocation>
</comment>
<dbReference type="AlphaFoldDB" id="A0A3R9ZR32"/>
<dbReference type="CDD" id="cd03257">
    <property type="entry name" value="ABC_NikE_OppD_transporters"/>
    <property type="match status" value="1"/>
</dbReference>
<dbReference type="NCBIfam" id="TIGR01727">
    <property type="entry name" value="oligo_HPY"/>
    <property type="match status" value="1"/>
</dbReference>
<dbReference type="RefSeq" id="WP_126700625.1">
    <property type="nucleotide sequence ID" value="NZ_RWKW01000051.1"/>
</dbReference>
<dbReference type="InterPro" id="IPR003593">
    <property type="entry name" value="AAA+_ATPase"/>
</dbReference>
<dbReference type="SUPFAM" id="SSF52540">
    <property type="entry name" value="P-loop containing nucleoside triphosphate hydrolases"/>
    <property type="match status" value="1"/>
</dbReference>
<dbReference type="InterPro" id="IPR027417">
    <property type="entry name" value="P-loop_NTPase"/>
</dbReference>
<dbReference type="InterPro" id="IPR050388">
    <property type="entry name" value="ABC_Ni/Peptide_Import"/>
</dbReference>
<comment type="similarity">
    <text evidence="2">Belongs to the ABC transporter superfamily.</text>
</comment>
<dbReference type="InterPro" id="IPR017871">
    <property type="entry name" value="ABC_transporter-like_CS"/>
</dbReference>
<dbReference type="PROSITE" id="PS50893">
    <property type="entry name" value="ABC_TRANSPORTER_2"/>
    <property type="match status" value="1"/>
</dbReference>
<reference evidence="9 10" key="1">
    <citation type="submission" date="2018-12" db="EMBL/GenBank/DDBJ databases">
        <title>Mesorhizobium carbonis sp. nov., isolated from coal mine water.</title>
        <authorList>
            <person name="Xin W."/>
            <person name="Xu Z."/>
            <person name="Xiang F."/>
            <person name="Zhang J."/>
            <person name="Xi L."/>
            <person name="Liu J."/>
        </authorList>
    </citation>
    <scope>NUCLEOTIDE SEQUENCE [LARGE SCALE GENOMIC DNA]</scope>
    <source>
        <strain evidence="9 10">B2.3</strain>
    </source>
</reference>
<dbReference type="GO" id="GO:0016887">
    <property type="term" value="F:ATP hydrolysis activity"/>
    <property type="evidence" value="ECO:0007669"/>
    <property type="project" value="InterPro"/>
</dbReference>
<dbReference type="Gene3D" id="3.40.50.300">
    <property type="entry name" value="P-loop containing nucleotide triphosphate hydrolases"/>
    <property type="match status" value="1"/>
</dbReference>
<evidence type="ECO:0000256" key="6">
    <source>
        <dbReference type="ARBA" id="ARBA00022840"/>
    </source>
</evidence>
<keyword evidence="3" id="KW-0813">Transport</keyword>
<dbReference type="Proteomes" id="UP000278398">
    <property type="component" value="Unassembled WGS sequence"/>
</dbReference>
<evidence type="ECO:0000259" key="8">
    <source>
        <dbReference type="PROSITE" id="PS50893"/>
    </source>
</evidence>
<dbReference type="SMART" id="SM00382">
    <property type="entry name" value="AAA"/>
    <property type="match status" value="1"/>
</dbReference>
<feature type="domain" description="ABC transporter" evidence="8">
    <location>
        <begin position="18"/>
        <end position="267"/>
    </location>
</feature>
<keyword evidence="10" id="KW-1185">Reference proteome</keyword>
<evidence type="ECO:0000313" key="9">
    <source>
        <dbReference type="EMBL" id="RST85720.1"/>
    </source>
</evidence>
<dbReference type="OrthoDB" id="9815712at2"/>
<organism evidence="9 10">
    <name type="scientific">Aquibium carbonis</name>
    <dbReference type="NCBI Taxonomy" id="2495581"/>
    <lineage>
        <taxon>Bacteria</taxon>
        <taxon>Pseudomonadati</taxon>
        <taxon>Pseudomonadota</taxon>
        <taxon>Alphaproteobacteria</taxon>
        <taxon>Hyphomicrobiales</taxon>
        <taxon>Phyllobacteriaceae</taxon>
        <taxon>Aquibium</taxon>
    </lineage>
</organism>
<dbReference type="PANTHER" id="PTHR43297:SF2">
    <property type="entry name" value="DIPEPTIDE TRANSPORT ATP-BINDING PROTEIN DPPD"/>
    <property type="match status" value="1"/>
</dbReference>
<accession>A0A3R9ZR32</accession>
<comment type="caution">
    <text evidence="9">The sequence shown here is derived from an EMBL/GenBank/DDBJ whole genome shotgun (WGS) entry which is preliminary data.</text>
</comment>
<evidence type="ECO:0000256" key="5">
    <source>
        <dbReference type="ARBA" id="ARBA00022741"/>
    </source>
</evidence>
<dbReference type="GO" id="GO:0005886">
    <property type="term" value="C:plasma membrane"/>
    <property type="evidence" value="ECO:0007669"/>
    <property type="project" value="UniProtKB-SubCell"/>
</dbReference>
<keyword evidence="7" id="KW-0472">Membrane</keyword>
<gene>
    <name evidence="9" type="ORF">EJC49_14365</name>
</gene>
<keyword evidence="6 9" id="KW-0067">ATP-binding</keyword>
<dbReference type="GO" id="GO:0055085">
    <property type="term" value="P:transmembrane transport"/>
    <property type="evidence" value="ECO:0007669"/>
    <property type="project" value="UniProtKB-ARBA"/>
</dbReference>
<evidence type="ECO:0000256" key="7">
    <source>
        <dbReference type="ARBA" id="ARBA00023136"/>
    </source>
</evidence>
<keyword evidence="5" id="KW-0547">Nucleotide-binding</keyword>
<proteinExistence type="inferred from homology"/>
<protein>
    <submittedName>
        <fullName evidence="9">ABC transporter ATP-binding protein</fullName>
    </submittedName>
</protein>
<dbReference type="EMBL" id="RWKW01000051">
    <property type="protein sequence ID" value="RST85720.1"/>
    <property type="molecule type" value="Genomic_DNA"/>
</dbReference>
<evidence type="ECO:0000256" key="3">
    <source>
        <dbReference type="ARBA" id="ARBA00022448"/>
    </source>
</evidence>
<dbReference type="FunFam" id="3.40.50.300:FF:000016">
    <property type="entry name" value="Oligopeptide ABC transporter ATP-binding component"/>
    <property type="match status" value="1"/>
</dbReference>
<dbReference type="GO" id="GO:0005524">
    <property type="term" value="F:ATP binding"/>
    <property type="evidence" value="ECO:0007669"/>
    <property type="project" value="UniProtKB-KW"/>
</dbReference>
<dbReference type="Pfam" id="PF08352">
    <property type="entry name" value="oligo_HPY"/>
    <property type="match status" value="1"/>
</dbReference>
<evidence type="ECO:0000313" key="10">
    <source>
        <dbReference type="Proteomes" id="UP000278398"/>
    </source>
</evidence>
<dbReference type="Pfam" id="PF00005">
    <property type="entry name" value="ABC_tran"/>
    <property type="match status" value="1"/>
</dbReference>
<dbReference type="GO" id="GO:0015833">
    <property type="term" value="P:peptide transport"/>
    <property type="evidence" value="ECO:0007669"/>
    <property type="project" value="InterPro"/>
</dbReference>
<evidence type="ECO:0000256" key="1">
    <source>
        <dbReference type="ARBA" id="ARBA00004417"/>
    </source>
</evidence>
<sequence>MNDDTNTAVPNARPVLDVRDFSVDLTAGKTISPIVDKVSFEVHEGRTLGIVGESGCGKSMLSLGIMKLVPSPPARIAGGQVLLDGTDLVPYSNGQMQEIRGNRISMIFQEPMTSLNPVYTVGYQIIEALRAHSSMTSAQARSRAIDLLRQVGISNPEKRVDEYPHRLSGGMRQRIVIAIALACNPRVLIADEPTTALDVTIQAQILDLMRSLKSESGTAIILISHDLGVIAEMADDVVVMYAGRIIEQAPVHSLFAAPSHPYTQGLLASIPTVDGDQERLQPIPGTVPPPHDRPDGCAFNPRCRFSDAKCRTERPPLEEKISGHKVACWHTDLGAQP</sequence>
<dbReference type="PANTHER" id="PTHR43297">
    <property type="entry name" value="OLIGOPEPTIDE TRANSPORT ATP-BINDING PROTEIN APPD"/>
    <property type="match status" value="1"/>
</dbReference>
<dbReference type="InterPro" id="IPR003439">
    <property type="entry name" value="ABC_transporter-like_ATP-bd"/>
</dbReference>
<evidence type="ECO:0000256" key="2">
    <source>
        <dbReference type="ARBA" id="ARBA00005417"/>
    </source>
</evidence>
<evidence type="ECO:0000256" key="4">
    <source>
        <dbReference type="ARBA" id="ARBA00022475"/>
    </source>
</evidence>